<dbReference type="Proteomes" id="UP000805193">
    <property type="component" value="Unassembled WGS sequence"/>
</dbReference>
<gene>
    <name evidence="1" type="ORF">HPB47_020750</name>
</gene>
<organism evidence="1 2">
    <name type="scientific">Ixodes persulcatus</name>
    <name type="common">Taiga tick</name>
    <dbReference type="NCBI Taxonomy" id="34615"/>
    <lineage>
        <taxon>Eukaryota</taxon>
        <taxon>Metazoa</taxon>
        <taxon>Ecdysozoa</taxon>
        <taxon>Arthropoda</taxon>
        <taxon>Chelicerata</taxon>
        <taxon>Arachnida</taxon>
        <taxon>Acari</taxon>
        <taxon>Parasitiformes</taxon>
        <taxon>Ixodida</taxon>
        <taxon>Ixodoidea</taxon>
        <taxon>Ixodidae</taxon>
        <taxon>Ixodinae</taxon>
        <taxon>Ixodes</taxon>
    </lineage>
</organism>
<accession>A0AC60QEQ9</accession>
<comment type="caution">
    <text evidence="1">The sequence shown here is derived from an EMBL/GenBank/DDBJ whole genome shotgun (WGS) entry which is preliminary data.</text>
</comment>
<evidence type="ECO:0000313" key="1">
    <source>
        <dbReference type="EMBL" id="KAG0432540.1"/>
    </source>
</evidence>
<evidence type="ECO:0000313" key="2">
    <source>
        <dbReference type="Proteomes" id="UP000805193"/>
    </source>
</evidence>
<reference evidence="1 2" key="1">
    <citation type="journal article" date="2020" name="Cell">
        <title>Large-Scale Comparative Analyses of Tick Genomes Elucidate Their Genetic Diversity and Vector Capacities.</title>
        <authorList>
            <consortium name="Tick Genome and Microbiome Consortium (TIGMIC)"/>
            <person name="Jia N."/>
            <person name="Wang J."/>
            <person name="Shi W."/>
            <person name="Du L."/>
            <person name="Sun Y."/>
            <person name="Zhan W."/>
            <person name="Jiang J.F."/>
            <person name="Wang Q."/>
            <person name="Zhang B."/>
            <person name="Ji P."/>
            <person name="Bell-Sakyi L."/>
            <person name="Cui X.M."/>
            <person name="Yuan T.T."/>
            <person name="Jiang B.G."/>
            <person name="Yang W.F."/>
            <person name="Lam T.T."/>
            <person name="Chang Q.C."/>
            <person name="Ding S.J."/>
            <person name="Wang X.J."/>
            <person name="Zhu J.G."/>
            <person name="Ruan X.D."/>
            <person name="Zhao L."/>
            <person name="Wei J.T."/>
            <person name="Ye R.Z."/>
            <person name="Que T.C."/>
            <person name="Du C.H."/>
            <person name="Zhou Y.H."/>
            <person name="Cheng J.X."/>
            <person name="Dai P.F."/>
            <person name="Guo W.B."/>
            <person name="Han X.H."/>
            <person name="Huang E.J."/>
            <person name="Li L.F."/>
            <person name="Wei W."/>
            <person name="Gao Y.C."/>
            <person name="Liu J.Z."/>
            <person name="Shao H.Z."/>
            <person name="Wang X."/>
            <person name="Wang C.C."/>
            <person name="Yang T.C."/>
            <person name="Huo Q.B."/>
            <person name="Li W."/>
            <person name="Chen H.Y."/>
            <person name="Chen S.E."/>
            <person name="Zhou L.G."/>
            <person name="Ni X.B."/>
            <person name="Tian J.H."/>
            <person name="Sheng Y."/>
            <person name="Liu T."/>
            <person name="Pan Y.S."/>
            <person name="Xia L.Y."/>
            <person name="Li J."/>
            <person name="Zhao F."/>
            <person name="Cao W.C."/>
        </authorList>
    </citation>
    <scope>NUCLEOTIDE SEQUENCE [LARGE SCALE GENOMIC DNA]</scope>
    <source>
        <strain evidence="1">Iper-2018</strain>
    </source>
</reference>
<dbReference type="EMBL" id="JABSTQ010009141">
    <property type="protein sequence ID" value="KAG0432540.1"/>
    <property type="molecule type" value="Genomic_DNA"/>
</dbReference>
<sequence>MAGGPCSWSFPRNANRSADRWSNEGHQERPQRQALASPTHDPDRRNSVRGFGCGRHGHLRRDCPDLWRNRPAASGNELAPERLPASMTMDNPAKRTSWAAEDSLPALATPPDARTTTVAGAEKARSAAPAVATTTATGRLRTDTRTATNVYQSATLPATAPGAPTRPQAADLHLESLLMVYCLNSESMNTENLLNLLCLYGNVLPDGTLSFKGFIGNCNNRITNPEASSKNRILPPVHRQNPLILYHHQPERTATEPEDREGGREGGEIVGFAAHHRAKELVLGARPPQPYLGWCKPLSPQTEGRILVHQDPPKRRGVYHQRPVKPSCLEVGDFLLVPLKMSENLLLLNVLPEQRLSAAGAKIQHE</sequence>
<proteinExistence type="predicted"/>
<protein>
    <submittedName>
        <fullName evidence="1">Uncharacterized protein</fullName>
    </submittedName>
</protein>
<keyword evidence="2" id="KW-1185">Reference proteome</keyword>
<name>A0AC60QEQ9_IXOPE</name>